<evidence type="ECO:0000313" key="3">
    <source>
        <dbReference type="EMBL" id="MFI2486082.1"/>
    </source>
</evidence>
<dbReference type="Pfam" id="PF00535">
    <property type="entry name" value="Glycos_transf_2"/>
    <property type="match status" value="1"/>
</dbReference>
<comment type="caution">
    <text evidence="3">The sequence shown here is derived from an EMBL/GenBank/DDBJ whole genome shotgun (WGS) entry which is preliminary data.</text>
</comment>
<dbReference type="InterPro" id="IPR050256">
    <property type="entry name" value="Glycosyltransferase_2"/>
</dbReference>
<reference evidence="3 4" key="1">
    <citation type="submission" date="2024-10" db="EMBL/GenBank/DDBJ databases">
        <title>The Natural Products Discovery Center: Release of the First 8490 Sequenced Strains for Exploring Actinobacteria Biosynthetic Diversity.</title>
        <authorList>
            <person name="Kalkreuter E."/>
            <person name="Kautsar S.A."/>
            <person name="Yang D."/>
            <person name="Bader C.D."/>
            <person name="Teijaro C.N."/>
            <person name="Fluegel L."/>
            <person name="Davis C.M."/>
            <person name="Simpson J.R."/>
            <person name="Lauterbach L."/>
            <person name="Steele A.D."/>
            <person name="Gui C."/>
            <person name="Meng S."/>
            <person name="Li G."/>
            <person name="Viehrig K."/>
            <person name="Ye F."/>
            <person name="Su P."/>
            <person name="Kiefer A.F."/>
            <person name="Nichols A."/>
            <person name="Cepeda A.J."/>
            <person name="Yan W."/>
            <person name="Fan B."/>
            <person name="Jiang Y."/>
            <person name="Adhikari A."/>
            <person name="Zheng C.-J."/>
            <person name="Schuster L."/>
            <person name="Cowan T.M."/>
            <person name="Smanski M.J."/>
            <person name="Chevrette M.G."/>
            <person name="De Carvalho L.P.S."/>
            <person name="Shen B."/>
        </authorList>
    </citation>
    <scope>NUCLEOTIDE SEQUENCE [LARGE SCALE GENOMIC DNA]</scope>
    <source>
        <strain evidence="3 4">NPDC019481</strain>
    </source>
</reference>
<dbReference type="CDD" id="cd04179">
    <property type="entry name" value="DPM_DPG-synthase_like"/>
    <property type="match status" value="1"/>
</dbReference>
<proteinExistence type="inferred from homology"/>
<evidence type="ECO:0000256" key="1">
    <source>
        <dbReference type="ARBA" id="ARBA00006739"/>
    </source>
</evidence>
<dbReference type="Proteomes" id="UP001611580">
    <property type="component" value="Unassembled WGS sequence"/>
</dbReference>
<name>A0ABW7XF16_9MICO</name>
<sequence>MLPTVDVVLPCLDEAEGLAWLLPRLPDGMRAVVVDNGSTDGSADIARDHGALVVHAPQRGYGAACSAGLDAASADVVAFCDADASLDPKDLTRVTGPVLSGHTDLVLGRRRPEPGAWPWHLRLANAELARRVRRRTGVRVHDIGPMRAARREPLRALGLRDRRSGYPLETLVAAAEAGWRVAEVDVPYRRRRGRSKVTGTPLGAWHAVQDMSKVLAS</sequence>
<dbReference type="InterPro" id="IPR029044">
    <property type="entry name" value="Nucleotide-diphossugar_trans"/>
</dbReference>
<comment type="similarity">
    <text evidence="1">Belongs to the glycosyltransferase 2 family.</text>
</comment>
<evidence type="ECO:0000313" key="4">
    <source>
        <dbReference type="Proteomes" id="UP001611580"/>
    </source>
</evidence>
<keyword evidence="4" id="KW-1185">Reference proteome</keyword>
<dbReference type="PANTHER" id="PTHR48090:SF7">
    <property type="entry name" value="RFBJ PROTEIN"/>
    <property type="match status" value="1"/>
</dbReference>
<gene>
    <name evidence="3" type="ORF">ACH47X_04190</name>
</gene>
<dbReference type="Gene3D" id="3.90.550.10">
    <property type="entry name" value="Spore Coat Polysaccharide Biosynthesis Protein SpsA, Chain A"/>
    <property type="match status" value="1"/>
</dbReference>
<dbReference type="EMBL" id="JBIRYI010000002">
    <property type="protein sequence ID" value="MFI2486082.1"/>
    <property type="molecule type" value="Genomic_DNA"/>
</dbReference>
<accession>A0ABW7XF16</accession>
<dbReference type="PANTHER" id="PTHR48090">
    <property type="entry name" value="UNDECAPRENYL-PHOSPHATE 4-DEOXY-4-FORMAMIDO-L-ARABINOSE TRANSFERASE-RELATED"/>
    <property type="match status" value="1"/>
</dbReference>
<organism evidence="3 4">
    <name type="scientific">Promicromonospora kroppenstedtii</name>
    <dbReference type="NCBI Taxonomy" id="440482"/>
    <lineage>
        <taxon>Bacteria</taxon>
        <taxon>Bacillati</taxon>
        <taxon>Actinomycetota</taxon>
        <taxon>Actinomycetes</taxon>
        <taxon>Micrococcales</taxon>
        <taxon>Promicromonosporaceae</taxon>
        <taxon>Promicromonospora</taxon>
    </lineage>
</organism>
<feature type="domain" description="Glycosyltransferase 2-like" evidence="2">
    <location>
        <begin position="27"/>
        <end position="157"/>
    </location>
</feature>
<dbReference type="SUPFAM" id="SSF53448">
    <property type="entry name" value="Nucleotide-diphospho-sugar transferases"/>
    <property type="match status" value="1"/>
</dbReference>
<dbReference type="InterPro" id="IPR001173">
    <property type="entry name" value="Glyco_trans_2-like"/>
</dbReference>
<dbReference type="RefSeq" id="WP_397401693.1">
    <property type="nucleotide sequence ID" value="NZ_JBIRYI010000002.1"/>
</dbReference>
<evidence type="ECO:0000259" key="2">
    <source>
        <dbReference type="Pfam" id="PF00535"/>
    </source>
</evidence>
<protein>
    <submittedName>
        <fullName evidence="3">Glycosyltransferase family 2 protein</fullName>
    </submittedName>
</protein>